<dbReference type="GO" id="GO:0003723">
    <property type="term" value="F:RNA binding"/>
    <property type="evidence" value="ECO:0007669"/>
    <property type="project" value="InterPro"/>
</dbReference>
<comment type="catalytic activity">
    <reaction evidence="1 5">
        <text>uridine(55) in tRNA = pseudouridine(55) in tRNA</text>
        <dbReference type="Rhea" id="RHEA:42532"/>
        <dbReference type="Rhea" id="RHEA-COMP:10101"/>
        <dbReference type="Rhea" id="RHEA-COMP:10102"/>
        <dbReference type="ChEBI" id="CHEBI:65314"/>
        <dbReference type="ChEBI" id="CHEBI:65315"/>
        <dbReference type="EC" id="5.4.99.25"/>
    </reaction>
</comment>
<comment type="similarity">
    <text evidence="2 5">Belongs to the pseudouridine synthase TruB family. Type 1 subfamily.</text>
</comment>
<comment type="caution">
    <text evidence="10">The sequence shown here is derived from an EMBL/GenBank/DDBJ whole genome shotgun (WGS) entry which is preliminary data.</text>
</comment>
<dbReference type="NCBIfam" id="TIGR00431">
    <property type="entry name" value="TruB"/>
    <property type="match status" value="1"/>
</dbReference>
<reference evidence="10 11" key="1">
    <citation type="submission" date="2020-05" db="EMBL/GenBank/DDBJ databases">
        <title>Nakamurella sp. DB0629 isolated from air conditioner.</title>
        <authorList>
            <person name="Kim D.H."/>
            <person name="Kim D.-U."/>
        </authorList>
    </citation>
    <scope>NUCLEOTIDE SEQUENCE [LARGE SCALE GENOMIC DNA]</scope>
    <source>
        <strain evidence="10 11">DB0629</strain>
    </source>
</reference>
<feature type="active site" description="Nucleophile" evidence="5">
    <location>
        <position position="54"/>
    </location>
</feature>
<dbReference type="Gene3D" id="2.30.130.10">
    <property type="entry name" value="PUA domain"/>
    <property type="match status" value="1"/>
</dbReference>
<dbReference type="InterPro" id="IPR014780">
    <property type="entry name" value="tRNA_psdUridine_synth_TruB"/>
</dbReference>
<dbReference type="RefSeq" id="WP_171197915.1">
    <property type="nucleotide sequence ID" value="NZ_JABEND010000001.1"/>
</dbReference>
<evidence type="ECO:0000256" key="2">
    <source>
        <dbReference type="ARBA" id="ARBA00005642"/>
    </source>
</evidence>
<dbReference type="Pfam" id="PF01509">
    <property type="entry name" value="TruB_N"/>
    <property type="match status" value="1"/>
</dbReference>
<dbReference type="Gene3D" id="3.30.2350.10">
    <property type="entry name" value="Pseudouridine synthase"/>
    <property type="match status" value="1"/>
</dbReference>
<evidence type="ECO:0000256" key="5">
    <source>
        <dbReference type="HAMAP-Rule" id="MF_01080"/>
    </source>
</evidence>
<evidence type="ECO:0000313" key="11">
    <source>
        <dbReference type="Proteomes" id="UP000562984"/>
    </source>
</evidence>
<evidence type="ECO:0000256" key="3">
    <source>
        <dbReference type="ARBA" id="ARBA00022694"/>
    </source>
</evidence>
<dbReference type="Pfam" id="PF09142">
    <property type="entry name" value="TruB_C"/>
    <property type="match status" value="1"/>
</dbReference>
<dbReference type="SUPFAM" id="SSF55120">
    <property type="entry name" value="Pseudouridine synthase"/>
    <property type="match status" value="1"/>
</dbReference>
<dbReference type="GO" id="GO:1990481">
    <property type="term" value="P:mRNA pseudouridine synthesis"/>
    <property type="evidence" value="ECO:0007669"/>
    <property type="project" value="TreeGrafter"/>
</dbReference>
<gene>
    <name evidence="5 10" type="primary">truB</name>
    <name evidence="10" type="ORF">HKD39_00605</name>
</gene>
<protein>
    <recommendedName>
        <fullName evidence="5">tRNA pseudouridine synthase B</fullName>
        <ecNumber evidence="5">5.4.99.25</ecNumber>
    </recommendedName>
    <alternativeName>
        <fullName evidence="5">tRNA pseudouridine(55) synthase</fullName>
        <shortName evidence="5">Psi55 synthase</shortName>
    </alternativeName>
    <alternativeName>
        <fullName evidence="5">tRNA pseudouridylate synthase</fullName>
    </alternativeName>
    <alternativeName>
        <fullName evidence="5">tRNA-uridine isomerase</fullName>
    </alternativeName>
</protein>
<evidence type="ECO:0000256" key="6">
    <source>
        <dbReference type="SAM" id="MobiDB-lite"/>
    </source>
</evidence>
<evidence type="ECO:0000259" key="8">
    <source>
        <dbReference type="Pfam" id="PF09142"/>
    </source>
</evidence>
<dbReference type="InterPro" id="IPR032819">
    <property type="entry name" value="TruB_C"/>
</dbReference>
<dbReference type="SUPFAM" id="SSF88697">
    <property type="entry name" value="PUA domain-like"/>
    <property type="match status" value="1"/>
</dbReference>
<feature type="domain" description="tRNA pseudouridine synthase II TruB subfamily 2 C-terminal" evidence="8">
    <location>
        <begin position="291"/>
        <end position="340"/>
    </location>
</feature>
<dbReference type="HAMAP" id="MF_01080">
    <property type="entry name" value="TruB_bact"/>
    <property type="match status" value="1"/>
</dbReference>
<dbReference type="InterPro" id="IPR002501">
    <property type="entry name" value="PsdUridine_synth_N"/>
</dbReference>
<keyword evidence="3 5" id="KW-0819">tRNA processing</keyword>
<keyword evidence="11" id="KW-1185">Reference proteome</keyword>
<dbReference type="PANTHER" id="PTHR13767:SF2">
    <property type="entry name" value="PSEUDOURIDYLATE SYNTHASE TRUB1"/>
    <property type="match status" value="1"/>
</dbReference>
<dbReference type="Proteomes" id="UP000562984">
    <property type="component" value="Unassembled WGS sequence"/>
</dbReference>
<feature type="domain" description="tRNA pseudouridylate synthase B C-terminal" evidence="9">
    <location>
        <begin position="206"/>
        <end position="239"/>
    </location>
</feature>
<dbReference type="InterPro" id="IPR015947">
    <property type="entry name" value="PUA-like_sf"/>
</dbReference>
<dbReference type="GO" id="GO:0160148">
    <property type="term" value="F:tRNA pseudouridine(55) synthase activity"/>
    <property type="evidence" value="ECO:0007669"/>
    <property type="project" value="UniProtKB-EC"/>
</dbReference>
<dbReference type="EMBL" id="JABEND010000001">
    <property type="protein sequence ID" value="NNG34242.1"/>
    <property type="molecule type" value="Genomic_DNA"/>
</dbReference>
<evidence type="ECO:0000313" key="10">
    <source>
        <dbReference type="EMBL" id="NNG34242.1"/>
    </source>
</evidence>
<dbReference type="PANTHER" id="PTHR13767">
    <property type="entry name" value="TRNA-PSEUDOURIDINE SYNTHASE"/>
    <property type="match status" value="1"/>
</dbReference>
<feature type="region of interest" description="Disordered" evidence="6">
    <location>
        <begin position="1"/>
        <end position="21"/>
    </location>
</feature>
<name>A0A849ABF7_9ACTN</name>
<comment type="function">
    <text evidence="5">Responsible for synthesis of pseudouridine from uracil-55 in the psi GC loop of transfer RNAs.</text>
</comment>
<dbReference type="GO" id="GO:0031119">
    <property type="term" value="P:tRNA pseudouridine synthesis"/>
    <property type="evidence" value="ECO:0007669"/>
    <property type="project" value="UniProtKB-UniRule"/>
</dbReference>
<organism evidence="10 11">
    <name type="scientific">Nakamurella aerolata</name>
    <dbReference type="NCBI Taxonomy" id="1656892"/>
    <lineage>
        <taxon>Bacteria</taxon>
        <taxon>Bacillati</taxon>
        <taxon>Actinomycetota</taxon>
        <taxon>Actinomycetes</taxon>
        <taxon>Nakamurellales</taxon>
        <taxon>Nakamurellaceae</taxon>
        <taxon>Nakamurella</taxon>
    </lineage>
</organism>
<dbReference type="EC" id="5.4.99.25" evidence="5"/>
<dbReference type="InterPro" id="IPR036974">
    <property type="entry name" value="PUA_sf"/>
</dbReference>
<dbReference type="InterPro" id="IPR015225">
    <property type="entry name" value="tRNA_psdUridine_synth_fam2_C"/>
</dbReference>
<dbReference type="CDD" id="cd02573">
    <property type="entry name" value="PseudoU_synth_EcTruB"/>
    <property type="match status" value="1"/>
</dbReference>
<accession>A0A849ABF7</accession>
<proteinExistence type="inferred from homology"/>
<dbReference type="InterPro" id="IPR020103">
    <property type="entry name" value="PsdUridine_synth_cat_dom_sf"/>
</dbReference>
<feature type="domain" description="Pseudouridine synthase II N-terminal" evidence="7">
    <location>
        <begin position="39"/>
        <end position="205"/>
    </location>
</feature>
<keyword evidence="4 5" id="KW-0413">Isomerase</keyword>
<evidence type="ECO:0000259" key="9">
    <source>
        <dbReference type="Pfam" id="PF16198"/>
    </source>
</evidence>
<sequence>MTDPSDGRPATAATGPPNGVLLVDKPSGVTSHDVVGRVRAVLRTRKVGHAGTLDPMATGVLVLGIGPSTRLIGQLALTDKAYAATIRLGIATDTDDAEGTVTDRRGAADLVDGAWAEPIAALTGDILQVPSTVSAIKVDGVRAYQRARAGEQVELAARPVTVSRFAVLAPPRRCTVGGCSDSDAAGGTAVVDLDVEVECSSGTYIRALARDLGVALGTGAHLTALRRTRVGLFDVAGAVDVFGPEGPAPRPEPGGKPVRRPIPEALRAEVAGAVIPAGQAAALAFTVRIGTDAEVRALSYGQSIAATGTAGPVAILDAAGDLVALVRDDGDRAAPVVVFRAAG</sequence>
<dbReference type="AlphaFoldDB" id="A0A849ABF7"/>
<evidence type="ECO:0000256" key="4">
    <source>
        <dbReference type="ARBA" id="ARBA00023235"/>
    </source>
</evidence>
<evidence type="ECO:0000259" key="7">
    <source>
        <dbReference type="Pfam" id="PF01509"/>
    </source>
</evidence>
<evidence type="ECO:0000256" key="1">
    <source>
        <dbReference type="ARBA" id="ARBA00000385"/>
    </source>
</evidence>
<dbReference type="Pfam" id="PF16198">
    <property type="entry name" value="TruB_C_2"/>
    <property type="match status" value="1"/>
</dbReference>